<dbReference type="Proteomes" id="UP000217881">
    <property type="component" value="Unassembled WGS sequence"/>
</dbReference>
<organism evidence="1 2">
    <name type="scientific">Brevibacterium aurantiacum</name>
    <dbReference type="NCBI Taxonomy" id="273384"/>
    <lineage>
        <taxon>Bacteria</taxon>
        <taxon>Bacillati</taxon>
        <taxon>Actinomycetota</taxon>
        <taxon>Actinomycetes</taxon>
        <taxon>Micrococcales</taxon>
        <taxon>Brevibacteriaceae</taxon>
        <taxon>Brevibacterium</taxon>
    </lineage>
</organism>
<dbReference type="AlphaFoldDB" id="A0A2A3ZLX6"/>
<proteinExistence type="predicted"/>
<dbReference type="RefSeq" id="WP_069599326.1">
    <property type="nucleotide sequence ID" value="NZ_CP017150.1"/>
</dbReference>
<reference evidence="1 2" key="1">
    <citation type="journal article" date="2017" name="Elife">
        <title>Extensive horizontal gene transfer in cheese-associated bacteria.</title>
        <authorList>
            <person name="Bonham K.S."/>
            <person name="Wolfe B.E."/>
            <person name="Dutton R.J."/>
        </authorList>
    </citation>
    <scope>NUCLEOTIDE SEQUENCE [LARGE SCALE GENOMIC DNA]</scope>
    <source>
        <strain evidence="1 2">738_8</strain>
    </source>
</reference>
<name>A0A2A3ZLX6_BREAU</name>
<evidence type="ECO:0000313" key="2">
    <source>
        <dbReference type="Proteomes" id="UP000217881"/>
    </source>
</evidence>
<sequence>MIDPGFVGIVSILVTAVIAVITMVRSAKDSRDRSRPYVTAKFVEEMASSRMYFVVENFGQSAAYKVNIEFDGALSNAEPNRSDYGSYIRRMYQEPGLTFGPGDSRRSVYMNMLDEQQKKDEVVAPDRLTGTIRYFGPGRRKQYCEAVVLDLTGLRYRVDTTRRDRDVEQRLKRIGDRLGDLRKLEKRGVDALEEIAQIAVEWPGRTSMVRDDDEMLKD</sequence>
<comment type="caution">
    <text evidence="1">The sequence shown here is derived from an EMBL/GenBank/DDBJ whole genome shotgun (WGS) entry which is preliminary data.</text>
</comment>
<evidence type="ECO:0000313" key="1">
    <source>
        <dbReference type="EMBL" id="PCC52546.1"/>
    </source>
</evidence>
<gene>
    <name evidence="1" type="ORF">CIK59_15730</name>
</gene>
<dbReference type="OrthoDB" id="3700439at2"/>
<protein>
    <submittedName>
        <fullName evidence="1">Uncharacterized protein</fullName>
    </submittedName>
</protein>
<dbReference type="EMBL" id="NRHA01000020">
    <property type="protein sequence ID" value="PCC52546.1"/>
    <property type="molecule type" value="Genomic_DNA"/>
</dbReference>
<accession>A0A2A3ZLX6</accession>